<keyword evidence="2" id="KW-0560">Oxidoreductase</keyword>
<comment type="caution">
    <text evidence="5">The sequence shown here is derived from an EMBL/GenBank/DDBJ whole genome shotgun (WGS) entry which is preliminary data.</text>
</comment>
<dbReference type="EMBL" id="BTGU01001851">
    <property type="protein sequence ID" value="GMN30336.1"/>
    <property type="molecule type" value="Genomic_DNA"/>
</dbReference>
<dbReference type="Proteomes" id="UP001187192">
    <property type="component" value="Unassembled WGS sequence"/>
</dbReference>
<dbReference type="Gene3D" id="2.60.120.330">
    <property type="entry name" value="B-lactam Antibiotic, Isopenicillin N Synthase, Chain"/>
    <property type="match status" value="1"/>
</dbReference>
<gene>
    <name evidence="5" type="ORF">TIFTF001_041442</name>
</gene>
<proteinExistence type="predicted"/>
<dbReference type="PANTHER" id="PTHR10209:SF711">
    <property type="entry name" value="DIOXYGENASE, PUTATIVE-RELATED"/>
    <property type="match status" value="1"/>
</dbReference>
<dbReference type="GO" id="GO:0016491">
    <property type="term" value="F:oxidoreductase activity"/>
    <property type="evidence" value="ECO:0007669"/>
    <property type="project" value="UniProtKB-KW"/>
</dbReference>
<dbReference type="PANTHER" id="PTHR10209">
    <property type="entry name" value="OXIDOREDUCTASE, 2OG-FE II OXYGENASE FAMILY PROTEIN"/>
    <property type="match status" value="1"/>
</dbReference>
<name>A0AA87ZWK6_FICCA</name>
<dbReference type="Pfam" id="PF14226">
    <property type="entry name" value="DIOX_N"/>
    <property type="match status" value="1"/>
</dbReference>
<dbReference type="GO" id="GO:0046872">
    <property type="term" value="F:metal ion binding"/>
    <property type="evidence" value="ECO:0007669"/>
    <property type="project" value="UniProtKB-KW"/>
</dbReference>
<evidence type="ECO:0000313" key="6">
    <source>
        <dbReference type="Proteomes" id="UP001187192"/>
    </source>
</evidence>
<dbReference type="InterPro" id="IPR026992">
    <property type="entry name" value="DIOX_N"/>
</dbReference>
<evidence type="ECO:0000313" key="5">
    <source>
        <dbReference type="EMBL" id="GMN30336.1"/>
    </source>
</evidence>
<sequence length="202" mass="22804">MANKENSSSPLNDEVIPTIDYSMHSFNDLDERSKSLHYLSNVCKDYGFFHLVNHGVPHRVFEGVLKGISDFFDPTEVEDRRLYEEKDPTDRIQWGLSSSVEEVREHIKVVVHPMFHSPPKSPHFSSVTNLFPNPPNFKSEGSMGLADHTDPGLFVSLIQDVNGGLKHLNGKFGKGESFEGSHIRVVAHVISRLWQEDCVDCS</sequence>
<keyword evidence="1" id="KW-0479">Metal-binding</keyword>
<keyword evidence="3" id="KW-0408">Iron</keyword>
<evidence type="ECO:0000256" key="1">
    <source>
        <dbReference type="ARBA" id="ARBA00022723"/>
    </source>
</evidence>
<protein>
    <recommendedName>
        <fullName evidence="4">Non-haem dioxygenase N-terminal domain-containing protein</fullName>
    </recommendedName>
</protein>
<evidence type="ECO:0000256" key="3">
    <source>
        <dbReference type="ARBA" id="ARBA00023004"/>
    </source>
</evidence>
<dbReference type="SUPFAM" id="SSF51197">
    <property type="entry name" value="Clavaminate synthase-like"/>
    <property type="match status" value="1"/>
</dbReference>
<dbReference type="AlphaFoldDB" id="A0AA87ZWK6"/>
<evidence type="ECO:0000259" key="4">
    <source>
        <dbReference type="Pfam" id="PF14226"/>
    </source>
</evidence>
<evidence type="ECO:0000256" key="2">
    <source>
        <dbReference type="ARBA" id="ARBA00023002"/>
    </source>
</evidence>
<reference evidence="5" key="1">
    <citation type="submission" date="2023-07" db="EMBL/GenBank/DDBJ databases">
        <title>draft genome sequence of fig (Ficus carica).</title>
        <authorList>
            <person name="Takahashi T."/>
            <person name="Nishimura K."/>
        </authorList>
    </citation>
    <scope>NUCLEOTIDE SEQUENCE</scope>
</reference>
<feature type="domain" description="Non-haem dioxygenase N-terminal" evidence="4">
    <location>
        <begin position="16"/>
        <end position="92"/>
    </location>
</feature>
<organism evidence="5 6">
    <name type="scientific">Ficus carica</name>
    <name type="common">Common fig</name>
    <dbReference type="NCBI Taxonomy" id="3494"/>
    <lineage>
        <taxon>Eukaryota</taxon>
        <taxon>Viridiplantae</taxon>
        <taxon>Streptophyta</taxon>
        <taxon>Embryophyta</taxon>
        <taxon>Tracheophyta</taxon>
        <taxon>Spermatophyta</taxon>
        <taxon>Magnoliopsida</taxon>
        <taxon>eudicotyledons</taxon>
        <taxon>Gunneridae</taxon>
        <taxon>Pentapetalae</taxon>
        <taxon>rosids</taxon>
        <taxon>fabids</taxon>
        <taxon>Rosales</taxon>
        <taxon>Moraceae</taxon>
        <taxon>Ficeae</taxon>
        <taxon>Ficus</taxon>
    </lineage>
</organism>
<accession>A0AA87ZWK6</accession>
<keyword evidence="6" id="KW-1185">Reference proteome</keyword>
<dbReference type="InterPro" id="IPR027443">
    <property type="entry name" value="IPNS-like_sf"/>
</dbReference>